<evidence type="ECO:0000256" key="1">
    <source>
        <dbReference type="ARBA" id="ARBA00022670"/>
    </source>
</evidence>
<accession>A0A814QSW1</accession>
<dbReference type="PANTHER" id="PTHR43270">
    <property type="entry name" value="BETA-ALA-HIS DIPEPTIDASE"/>
    <property type="match status" value="1"/>
</dbReference>
<dbReference type="GO" id="GO:0006508">
    <property type="term" value="P:proteolysis"/>
    <property type="evidence" value="ECO:0007669"/>
    <property type="project" value="UniProtKB-KW"/>
</dbReference>
<dbReference type="PANTHER" id="PTHR43270:SF4">
    <property type="entry name" value="CARNOSINE DIPEPTIDASE 2, ISOFORM A"/>
    <property type="match status" value="1"/>
</dbReference>
<evidence type="ECO:0000256" key="2">
    <source>
        <dbReference type="ARBA" id="ARBA00022723"/>
    </source>
</evidence>
<feature type="non-terminal residue" evidence="4">
    <location>
        <position position="402"/>
    </location>
</feature>
<dbReference type="GO" id="GO:0008233">
    <property type="term" value="F:peptidase activity"/>
    <property type="evidence" value="ECO:0007669"/>
    <property type="project" value="UniProtKB-KW"/>
</dbReference>
<dbReference type="GO" id="GO:0046872">
    <property type="term" value="F:metal ion binding"/>
    <property type="evidence" value="ECO:0007669"/>
    <property type="project" value="UniProtKB-KW"/>
</dbReference>
<gene>
    <name evidence="4" type="ORF">GPM918_LOCUS19826</name>
    <name evidence="5" type="ORF">SRO942_LOCUS19823</name>
</gene>
<sequence>HIDDNKSKYIQRLSDAVSIPSVSSWPDYRHEVVRMAEWTRDLLESKGVTVELADIGQQALPDGTKIKLPPVLLGTYGNDKTKKTILIYGHLDVQPAFTSDGWDTKPFQLIEKNEILYGRGSTDDKGPVLCWINVIEAYQEMNEPMPVNLKFVLESMEEYGSIGLEDFLKSLKHTFLTNVDHVVISDSYWLTKEKPCIQYGLRYEAMSDLIAIMNALVDENGRITIPGIYDDVAPLDSKEKEVYKKITFDIVIPRKVIGKFSIRIVPNMKIETVEKLVKNLVDSVMKDKRHSPNKYNVKLEKRGIYWLADFENDPQYVAARKATVIVHGVEPDLTREGGSIPITSTFEQLTGKTVLMLPVGSSDDGAHSQNEKFNVLNYMNGVSKSETEQIISNVPINWYYVI</sequence>
<dbReference type="Proteomes" id="UP000663829">
    <property type="component" value="Unassembled WGS sequence"/>
</dbReference>
<evidence type="ECO:0000313" key="4">
    <source>
        <dbReference type="EMBL" id="CAF1123783.1"/>
    </source>
</evidence>
<dbReference type="OrthoDB" id="7832001at2759"/>
<name>A0A814QSW1_9BILA</name>
<evidence type="ECO:0000256" key="3">
    <source>
        <dbReference type="ARBA" id="ARBA00022801"/>
    </source>
</evidence>
<dbReference type="Proteomes" id="UP000681722">
    <property type="component" value="Unassembled WGS sequence"/>
</dbReference>
<protein>
    <recommendedName>
        <fullName evidence="7">Cytosolic nonspecific dipeptidase</fullName>
    </recommendedName>
</protein>
<dbReference type="AlphaFoldDB" id="A0A814QSW1"/>
<dbReference type="InterPro" id="IPR051458">
    <property type="entry name" value="Cyt/Met_Dipeptidase"/>
</dbReference>
<dbReference type="PROSITE" id="PS00759">
    <property type="entry name" value="ARGE_DAPE_CPG2_2"/>
    <property type="match status" value="1"/>
</dbReference>
<evidence type="ECO:0000313" key="5">
    <source>
        <dbReference type="EMBL" id="CAF3887283.1"/>
    </source>
</evidence>
<dbReference type="EMBL" id="CAJNOQ010006107">
    <property type="protein sequence ID" value="CAF1123783.1"/>
    <property type="molecule type" value="Genomic_DNA"/>
</dbReference>
<comment type="caution">
    <text evidence="4">The sequence shown here is derived from an EMBL/GenBank/DDBJ whole genome shotgun (WGS) entry which is preliminary data.</text>
</comment>
<dbReference type="Gene3D" id="3.40.630.10">
    <property type="entry name" value="Zn peptidases"/>
    <property type="match status" value="2"/>
</dbReference>
<keyword evidence="6" id="KW-1185">Reference proteome</keyword>
<organism evidence="4 6">
    <name type="scientific">Didymodactylos carnosus</name>
    <dbReference type="NCBI Taxonomy" id="1234261"/>
    <lineage>
        <taxon>Eukaryota</taxon>
        <taxon>Metazoa</taxon>
        <taxon>Spiralia</taxon>
        <taxon>Gnathifera</taxon>
        <taxon>Rotifera</taxon>
        <taxon>Eurotatoria</taxon>
        <taxon>Bdelloidea</taxon>
        <taxon>Philodinida</taxon>
        <taxon>Philodinidae</taxon>
        <taxon>Didymodactylos</taxon>
    </lineage>
</organism>
<dbReference type="Pfam" id="PF01546">
    <property type="entry name" value="Peptidase_M20"/>
    <property type="match status" value="1"/>
</dbReference>
<dbReference type="SUPFAM" id="SSF53187">
    <property type="entry name" value="Zn-dependent exopeptidases"/>
    <property type="match status" value="1"/>
</dbReference>
<keyword evidence="2" id="KW-0479">Metal-binding</keyword>
<reference evidence="4" key="1">
    <citation type="submission" date="2021-02" db="EMBL/GenBank/DDBJ databases">
        <authorList>
            <person name="Nowell W R."/>
        </authorList>
    </citation>
    <scope>NUCLEOTIDE SEQUENCE</scope>
</reference>
<dbReference type="InterPro" id="IPR001261">
    <property type="entry name" value="ArgE/DapE_CS"/>
</dbReference>
<evidence type="ECO:0008006" key="7">
    <source>
        <dbReference type="Google" id="ProtNLM"/>
    </source>
</evidence>
<dbReference type="EMBL" id="CAJOBC010006107">
    <property type="protein sequence ID" value="CAF3887283.1"/>
    <property type="molecule type" value="Genomic_DNA"/>
</dbReference>
<keyword evidence="1" id="KW-0645">Protease</keyword>
<proteinExistence type="predicted"/>
<evidence type="ECO:0000313" key="6">
    <source>
        <dbReference type="Proteomes" id="UP000663829"/>
    </source>
</evidence>
<dbReference type="InterPro" id="IPR002933">
    <property type="entry name" value="Peptidase_M20"/>
</dbReference>
<keyword evidence="3" id="KW-0378">Hydrolase</keyword>